<keyword evidence="2" id="KW-1185">Reference proteome</keyword>
<evidence type="ECO:0000313" key="1">
    <source>
        <dbReference type="EMBL" id="AAN57926.1"/>
    </source>
</evidence>
<accession>Q8DWB7</accession>
<reference evidence="1 2" key="1">
    <citation type="journal article" date="2002" name="Proc. Natl. Acad. Sci. U.S.A.">
        <title>Genome sequence of Streptococcus mutans UA159, a cariogenic dental pathogen.</title>
        <authorList>
            <person name="Ajdic D."/>
            <person name="McShan W.M."/>
            <person name="McLaughlin R.E."/>
            <person name="Savic G."/>
            <person name="Chang J."/>
            <person name="Carson M.B."/>
            <person name="Primeaux C."/>
            <person name="Tian R."/>
            <person name="Kenton S."/>
            <person name="Jia H."/>
            <person name="Lin S."/>
            <person name="Qian Y."/>
            <person name="Li S."/>
            <person name="Zhu H."/>
            <person name="Najar F."/>
            <person name="Lai H."/>
            <person name="White J."/>
            <person name="Roe B.A."/>
            <person name="Ferretti J.J."/>
        </authorList>
    </citation>
    <scope>NUCLEOTIDE SEQUENCE [LARGE SCALE GENOMIC DNA]</scope>
    <source>
        <strain evidence="2">ATCC 700610 / UA159</strain>
    </source>
</reference>
<dbReference type="Proteomes" id="UP000002512">
    <property type="component" value="Chromosome"/>
</dbReference>
<gene>
    <name evidence="1" type="ordered locus">SMU_150</name>
</gene>
<dbReference type="STRING" id="210007.SMU_150"/>
<dbReference type="GO" id="GO:0042742">
    <property type="term" value="P:defense response to bacterium"/>
    <property type="evidence" value="ECO:0007669"/>
    <property type="project" value="InterPro"/>
</dbReference>
<dbReference type="Pfam" id="PF10439">
    <property type="entry name" value="Bacteriocin_IIc"/>
    <property type="match status" value="1"/>
</dbReference>
<proteinExistence type="predicted"/>
<evidence type="ECO:0000313" key="2">
    <source>
        <dbReference type="Proteomes" id="UP000002512"/>
    </source>
</evidence>
<name>Q8DWB7_STRMU</name>
<dbReference type="InterPro" id="IPR019493">
    <property type="entry name" value="Bacteriocin_IIb_lactacin-rel"/>
</dbReference>
<protein>
    <submittedName>
        <fullName evidence="1">Uncharacterized protein</fullName>
    </submittedName>
</protein>
<dbReference type="PATRIC" id="fig|210007.7.peg.128"/>
<sequence length="67" mass="6691">MDTQAFEQFDVMDSQTLSTVEGGKVSGGEAVAAIGICATASAAIGGLAGATLVTPYCVGTWGLIRSH</sequence>
<dbReference type="GeneID" id="93860519"/>
<dbReference type="KEGG" id="smu:SMU_150"/>
<dbReference type="AlphaFoldDB" id="Q8DWB7"/>
<dbReference type="HOGENOM" id="CLU_200589_0_0_9"/>
<dbReference type="EMBL" id="AE014133">
    <property type="protein sequence ID" value="AAN57926.1"/>
    <property type="molecule type" value="Genomic_DNA"/>
</dbReference>
<dbReference type="RefSeq" id="WP_002263727.1">
    <property type="nucleotide sequence ID" value="NC_004350.2"/>
</dbReference>
<organism evidence="1 2">
    <name type="scientific">Streptococcus mutans serotype c (strain ATCC 700610 / UA159)</name>
    <dbReference type="NCBI Taxonomy" id="210007"/>
    <lineage>
        <taxon>Bacteria</taxon>
        <taxon>Bacillati</taxon>
        <taxon>Bacillota</taxon>
        <taxon>Bacilli</taxon>
        <taxon>Lactobacillales</taxon>
        <taxon>Streptococcaceae</taxon>
        <taxon>Streptococcus</taxon>
    </lineage>
</organism>